<evidence type="ECO:0000313" key="2">
    <source>
        <dbReference type="EMBL" id="KAF9475999.1"/>
    </source>
</evidence>
<feature type="region of interest" description="Disordered" evidence="1">
    <location>
        <begin position="367"/>
        <end position="391"/>
    </location>
</feature>
<dbReference type="EMBL" id="MU155311">
    <property type="protein sequence ID" value="KAF9475999.1"/>
    <property type="molecule type" value="Genomic_DNA"/>
</dbReference>
<sequence>MSESFLAAKSFAFRANLAQLVSPLRRVRPKVPFYELPAHRIPTLWTLYRGLLRNAPTEDIKFRVRVLFRLNKGSTGLDRTVKFLKLGHKWLDFFKQAKAGDDHFQAVLNRYSSLIATKREKAWMMKLAREEVEWQAKLRHRPILTGGYMRPNLNHGPLPRMKPQPPAISHLIIKRLKTRERRHEKRAQLEEDLQDLDFERRFEEGLQKLTRVHFPKVFSSPEARREWEQPILDSLDEIRGRQRHEYLRAAQTFSPELMETVIEARREKIRNKTREKERERRGELTKGAILRERKGPPAHILTKMTPKQREMDKISRSLSEVGYVAVVKKRLGFKLKNPEVVVELELGKEDNRPILDEAVSLIRAENRRRQKEMKSVIKKSPVKSLVQRDKL</sequence>
<keyword evidence="3" id="KW-1185">Reference proteome</keyword>
<proteinExistence type="predicted"/>
<organism evidence="2 3">
    <name type="scientific">Pholiota conissans</name>
    <dbReference type="NCBI Taxonomy" id="109636"/>
    <lineage>
        <taxon>Eukaryota</taxon>
        <taxon>Fungi</taxon>
        <taxon>Dikarya</taxon>
        <taxon>Basidiomycota</taxon>
        <taxon>Agaricomycotina</taxon>
        <taxon>Agaricomycetes</taxon>
        <taxon>Agaricomycetidae</taxon>
        <taxon>Agaricales</taxon>
        <taxon>Agaricineae</taxon>
        <taxon>Strophariaceae</taxon>
        <taxon>Pholiota</taxon>
    </lineage>
</organism>
<dbReference type="Proteomes" id="UP000807469">
    <property type="component" value="Unassembled WGS sequence"/>
</dbReference>
<name>A0A9P5YV32_9AGAR</name>
<protein>
    <submittedName>
        <fullName evidence="2">Uncharacterized protein</fullName>
    </submittedName>
</protein>
<comment type="caution">
    <text evidence="2">The sequence shown here is derived from an EMBL/GenBank/DDBJ whole genome shotgun (WGS) entry which is preliminary data.</text>
</comment>
<accession>A0A9P5YV32</accession>
<dbReference type="OrthoDB" id="2571149at2759"/>
<evidence type="ECO:0000313" key="3">
    <source>
        <dbReference type="Proteomes" id="UP000807469"/>
    </source>
</evidence>
<gene>
    <name evidence="2" type="ORF">BDN70DRAFT_996024</name>
</gene>
<evidence type="ECO:0000256" key="1">
    <source>
        <dbReference type="SAM" id="MobiDB-lite"/>
    </source>
</evidence>
<reference evidence="2" key="1">
    <citation type="submission" date="2020-11" db="EMBL/GenBank/DDBJ databases">
        <authorList>
            <consortium name="DOE Joint Genome Institute"/>
            <person name="Ahrendt S."/>
            <person name="Riley R."/>
            <person name="Andreopoulos W."/>
            <person name="Labutti K."/>
            <person name="Pangilinan J."/>
            <person name="Ruiz-Duenas F.J."/>
            <person name="Barrasa J.M."/>
            <person name="Sanchez-Garcia M."/>
            <person name="Camarero S."/>
            <person name="Miyauchi S."/>
            <person name="Serrano A."/>
            <person name="Linde D."/>
            <person name="Babiker R."/>
            <person name="Drula E."/>
            <person name="Ayuso-Fernandez I."/>
            <person name="Pacheco R."/>
            <person name="Padilla G."/>
            <person name="Ferreira P."/>
            <person name="Barriuso J."/>
            <person name="Kellner H."/>
            <person name="Castanera R."/>
            <person name="Alfaro M."/>
            <person name="Ramirez L."/>
            <person name="Pisabarro A.G."/>
            <person name="Kuo A."/>
            <person name="Tritt A."/>
            <person name="Lipzen A."/>
            <person name="He G."/>
            <person name="Yan M."/>
            <person name="Ng V."/>
            <person name="Cullen D."/>
            <person name="Martin F."/>
            <person name="Rosso M.-N."/>
            <person name="Henrissat B."/>
            <person name="Hibbett D."/>
            <person name="Martinez A.T."/>
            <person name="Grigoriev I.V."/>
        </authorList>
    </citation>
    <scope>NUCLEOTIDE SEQUENCE</scope>
    <source>
        <strain evidence="2">CIRM-BRFM 674</strain>
    </source>
</reference>
<dbReference type="AlphaFoldDB" id="A0A9P5YV32"/>